<dbReference type="HOGENOM" id="CLU_1021059_0_0_1"/>
<reference evidence="2" key="2">
    <citation type="submission" date="2008-08" db="EMBL/GenBank/DDBJ databases">
        <authorList>
            <consortium name="Diatom Consortium"/>
            <person name="Grigoriev I."/>
            <person name="Grimwood J."/>
            <person name="Kuo A."/>
            <person name="Otillar R.P."/>
            <person name="Salamov A."/>
            <person name="Detter J.C."/>
            <person name="Lindquist E."/>
            <person name="Shapiro H."/>
            <person name="Lucas S."/>
            <person name="Glavina del Rio T."/>
            <person name="Pitluck S."/>
            <person name="Rokhsar D."/>
            <person name="Bowler C."/>
        </authorList>
    </citation>
    <scope>GENOME REANNOTATION</scope>
    <source>
        <strain evidence="2">CCAP 1055/1</strain>
    </source>
</reference>
<sequence length="273" mass="30560">MEAHNVFTSLQELTTLVSQQQKILSGLIDTYCRMSGMAGPLEQEQIDAIISKEPAEGNGSYVITHNQVRSCLDGLGMWMIKTVEELASDEEKLSCLLASIGNLFVVAANGIANIAIVRSGNKSQAAELPPVLPYELAASNMRDFVKTIQKHRTRLQRKFSDEEIDQLSQEFSIFLRAYREEPLFQDALLHSYNQKSNFSESRAATHGQFPLVQKFCGGLASAFPNTATVESDFSVINWEKDNTRQHHTDFSLEGILHCKQYNNLKDLSALIKE</sequence>
<dbReference type="GeneID" id="7196076"/>
<organism evidence="1 2">
    <name type="scientific">Phaeodactylum tricornutum (strain CCAP 1055/1)</name>
    <dbReference type="NCBI Taxonomy" id="556484"/>
    <lineage>
        <taxon>Eukaryota</taxon>
        <taxon>Sar</taxon>
        <taxon>Stramenopiles</taxon>
        <taxon>Ochrophyta</taxon>
        <taxon>Bacillariophyta</taxon>
        <taxon>Bacillariophyceae</taxon>
        <taxon>Bacillariophycidae</taxon>
        <taxon>Naviculales</taxon>
        <taxon>Phaeodactylaceae</taxon>
        <taxon>Phaeodactylum</taxon>
    </lineage>
</organism>
<dbReference type="STRING" id="556484.B7FRL3"/>
<evidence type="ECO:0000313" key="2">
    <source>
        <dbReference type="Proteomes" id="UP000000759"/>
    </source>
</evidence>
<dbReference type="RefSeq" id="XP_002177065.1">
    <property type="nucleotide sequence ID" value="XM_002177029.1"/>
</dbReference>
<dbReference type="KEGG" id="pti:PHATRDRAFT_31535"/>
<accession>B7FRL3</accession>
<dbReference type="Proteomes" id="UP000000759">
    <property type="component" value="Chromosome 1"/>
</dbReference>
<dbReference type="PaxDb" id="2850-Phatr31535"/>
<dbReference type="OrthoDB" id="5512888at2759"/>
<keyword evidence="2" id="KW-1185">Reference proteome</keyword>
<dbReference type="EMBL" id="CM000605">
    <property type="protein sequence ID" value="EEC51528.1"/>
    <property type="molecule type" value="Genomic_DNA"/>
</dbReference>
<proteinExistence type="predicted"/>
<protein>
    <recommendedName>
        <fullName evidence="3">ATE1 protein</fullName>
    </recommendedName>
</protein>
<dbReference type="InParanoid" id="B7FRL3"/>
<dbReference type="OMA" id="CETMARI"/>
<dbReference type="AlphaFoldDB" id="B7FRL3"/>
<dbReference type="PANTHER" id="PTHR37067">
    <property type="entry name" value="PX DOMAIN-CONTAINING PROTEIN"/>
    <property type="match status" value="1"/>
</dbReference>
<evidence type="ECO:0008006" key="3">
    <source>
        <dbReference type="Google" id="ProtNLM"/>
    </source>
</evidence>
<name>B7FRL3_PHATC</name>
<reference evidence="1 2" key="1">
    <citation type="journal article" date="2008" name="Nature">
        <title>The Phaeodactylum genome reveals the evolutionary history of diatom genomes.</title>
        <authorList>
            <person name="Bowler C."/>
            <person name="Allen A.E."/>
            <person name="Badger J.H."/>
            <person name="Grimwood J."/>
            <person name="Jabbari K."/>
            <person name="Kuo A."/>
            <person name="Maheswari U."/>
            <person name="Martens C."/>
            <person name="Maumus F."/>
            <person name="Otillar R.P."/>
            <person name="Rayko E."/>
            <person name="Salamov A."/>
            <person name="Vandepoele K."/>
            <person name="Beszteri B."/>
            <person name="Gruber A."/>
            <person name="Heijde M."/>
            <person name="Katinka M."/>
            <person name="Mock T."/>
            <person name="Valentin K."/>
            <person name="Verret F."/>
            <person name="Berges J.A."/>
            <person name="Brownlee C."/>
            <person name="Cadoret J.P."/>
            <person name="Chiovitti A."/>
            <person name="Choi C.J."/>
            <person name="Coesel S."/>
            <person name="De Martino A."/>
            <person name="Detter J.C."/>
            <person name="Durkin C."/>
            <person name="Falciatore A."/>
            <person name="Fournet J."/>
            <person name="Haruta M."/>
            <person name="Huysman M.J."/>
            <person name="Jenkins B.D."/>
            <person name="Jiroutova K."/>
            <person name="Jorgensen R.E."/>
            <person name="Joubert Y."/>
            <person name="Kaplan A."/>
            <person name="Kroger N."/>
            <person name="Kroth P.G."/>
            <person name="La Roche J."/>
            <person name="Lindquist E."/>
            <person name="Lommer M."/>
            <person name="Martin-Jezequel V."/>
            <person name="Lopez P.J."/>
            <person name="Lucas S."/>
            <person name="Mangogna M."/>
            <person name="McGinnis K."/>
            <person name="Medlin L.K."/>
            <person name="Montsant A."/>
            <person name="Oudot-Le Secq M.P."/>
            <person name="Napoli C."/>
            <person name="Obornik M."/>
            <person name="Parker M.S."/>
            <person name="Petit J.L."/>
            <person name="Porcel B.M."/>
            <person name="Poulsen N."/>
            <person name="Robison M."/>
            <person name="Rychlewski L."/>
            <person name="Rynearson T.A."/>
            <person name="Schmutz J."/>
            <person name="Shapiro H."/>
            <person name="Siaut M."/>
            <person name="Stanley M."/>
            <person name="Sussman M.R."/>
            <person name="Taylor A.R."/>
            <person name="Vardi A."/>
            <person name="von Dassow P."/>
            <person name="Vyverman W."/>
            <person name="Willis A."/>
            <person name="Wyrwicz L.S."/>
            <person name="Rokhsar D.S."/>
            <person name="Weissenbach J."/>
            <person name="Armbrust E.V."/>
            <person name="Green B.R."/>
            <person name="Van de Peer Y."/>
            <person name="Grigoriev I.V."/>
        </authorList>
    </citation>
    <scope>NUCLEOTIDE SEQUENCE [LARGE SCALE GENOMIC DNA]</scope>
    <source>
        <strain evidence="1 2">CCAP 1055/1</strain>
    </source>
</reference>
<evidence type="ECO:0000313" key="1">
    <source>
        <dbReference type="EMBL" id="EEC51528.1"/>
    </source>
</evidence>
<gene>
    <name evidence="1" type="ORF">PHATRDRAFT_31535</name>
</gene>
<dbReference type="PANTHER" id="PTHR37067:SF3">
    <property type="entry name" value="PX DOMAIN-CONTAINING PROTEIN"/>
    <property type="match status" value="1"/>
</dbReference>
<dbReference type="eggNOG" id="ENOG502SQGC">
    <property type="taxonomic scope" value="Eukaryota"/>
</dbReference>